<comment type="caution">
    <text evidence="1">The sequence shown here is derived from an EMBL/GenBank/DDBJ whole genome shotgun (WGS) entry which is preliminary data.</text>
</comment>
<evidence type="ECO:0000313" key="1">
    <source>
        <dbReference type="EMBL" id="KAF8791441.1"/>
    </source>
</evidence>
<dbReference type="Proteomes" id="UP000807504">
    <property type="component" value="Unassembled WGS sequence"/>
</dbReference>
<protein>
    <submittedName>
        <fullName evidence="1">Uncharacterized protein</fullName>
    </submittedName>
</protein>
<dbReference type="EMBL" id="JABXBU010000011">
    <property type="protein sequence ID" value="KAF8791441.1"/>
    <property type="molecule type" value="Genomic_DNA"/>
</dbReference>
<gene>
    <name evidence="1" type="ORF">HNY73_006302</name>
</gene>
<accession>A0A8T0FKA9</accession>
<organism evidence="1 2">
    <name type="scientific">Argiope bruennichi</name>
    <name type="common">Wasp spider</name>
    <name type="synonym">Aranea bruennichi</name>
    <dbReference type="NCBI Taxonomy" id="94029"/>
    <lineage>
        <taxon>Eukaryota</taxon>
        <taxon>Metazoa</taxon>
        <taxon>Ecdysozoa</taxon>
        <taxon>Arthropoda</taxon>
        <taxon>Chelicerata</taxon>
        <taxon>Arachnida</taxon>
        <taxon>Araneae</taxon>
        <taxon>Araneomorphae</taxon>
        <taxon>Entelegynae</taxon>
        <taxon>Araneoidea</taxon>
        <taxon>Araneidae</taxon>
        <taxon>Argiope</taxon>
    </lineage>
</organism>
<reference evidence="1" key="1">
    <citation type="journal article" date="2020" name="bioRxiv">
        <title>Chromosome-level reference genome of the European wasp spider Argiope bruennichi: a resource for studies on range expansion and evolutionary adaptation.</title>
        <authorList>
            <person name="Sheffer M.M."/>
            <person name="Hoppe A."/>
            <person name="Krehenwinkel H."/>
            <person name="Uhl G."/>
            <person name="Kuss A.W."/>
            <person name="Jensen L."/>
            <person name="Jensen C."/>
            <person name="Gillespie R.G."/>
            <person name="Hoff K.J."/>
            <person name="Prost S."/>
        </authorList>
    </citation>
    <scope>NUCLEOTIDE SEQUENCE</scope>
</reference>
<name>A0A8T0FKA9_ARGBR</name>
<reference evidence="1" key="2">
    <citation type="submission" date="2020-06" db="EMBL/GenBank/DDBJ databases">
        <authorList>
            <person name="Sheffer M."/>
        </authorList>
    </citation>
    <scope>NUCLEOTIDE SEQUENCE</scope>
</reference>
<proteinExistence type="predicted"/>
<sequence length="123" mass="13671">MCLNDDADKTALKRFPKRKQSVSISDPMVSEKSGKFASLLDNNYFIGNHLSRSLRTVSKIITGKEKPSPVNDIGSWEQGEKEKTGKKSALLVMYTVQTKLVCPTSLLLVSSACLFYARQDNIL</sequence>
<dbReference type="AlphaFoldDB" id="A0A8T0FKA9"/>
<keyword evidence="2" id="KW-1185">Reference proteome</keyword>
<evidence type="ECO:0000313" key="2">
    <source>
        <dbReference type="Proteomes" id="UP000807504"/>
    </source>
</evidence>